<evidence type="ECO:0000313" key="1">
    <source>
        <dbReference type="EMBL" id="KJK34328.1"/>
    </source>
</evidence>
<proteinExistence type="predicted"/>
<dbReference type="Proteomes" id="UP000033393">
    <property type="component" value="Unassembled WGS sequence"/>
</dbReference>
<organism evidence="1 2">
    <name type="scientific">Lentzea aerocolonigenes</name>
    <name type="common">Lechevalieria aerocolonigenes</name>
    <name type="synonym">Saccharothrix aerocolonigenes</name>
    <dbReference type="NCBI Taxonomy" id="68170"/>
    <lineage>
        <taxon>Bacteria</taxon>
        <taxon>Bacillati</taxon>
        <taxon>Actinomycetota</taxon>
        <taxon>Actinomycetes</taxon>
        <taxon>Pseudonocardiales</taxon>
        <taxon>Pseudonocardiaceae</taxon>
        <taxon>Lentzea</taxon>
    </lineage>
</organism>
<comment type="caution">
    <text evidence="1">The sequence shown here is derived from an EMBL/GenBank/DDBJ whole genome shotgun (WGS) entry which is preliminary data.</text>
</comment>
<dbReference type="PATRIC" id="fig|68170.10.peg.1959"/>
<dbReference type="SUPFAM" id="SSF53756">
    <property type="entry name" value="UDP-Glycosyltransferase/glycogen phosphorylase"/>
    <property type="match status" value="1"/>
</dbReference>
<sequence>MTRAEWLQVPVGLDAPRWVTRPGLLNVLVVVHTVTSGQRLLEVIELVERDPRLQVTFVQAPDVFSNGVDDFLRSTGGLVLQWDQVIRERFDLAVAAGYGGLQHLHAPLLVVPHGAGFGKTHSGTSAVYGLDAQRLIHNGRILPDAVVLSHEDQLEVLRAQCPQAVDAAVVAGDPGYDRMVASLPHRDRYREALDIRPEQSLVVVSSTWGGQSLFGRCAELFPRLLDELPSRYRVAALMHPAVWFGHAPRQIRSWLADCVDAGLVVIGPHVDWRAAVVAADLVVGDHGSVPVYASAIGTPVVLVDPGLQAVTASGSPQDLLRHNAVTYHHASSLPTMFEEARARSERLREGVVERLTSRPGRSTTLIREAMYRLLGVPVQGKHRAPAPVTVTPEECR</sequence>
<evidence type="ECO:0008006" key="3">
    <source>
        <dbReference type="Google" id="ProtNLM"/>
    </source>
</evidence>
<dbReference type="EMBL" id="JYJG01000465">
    <property type="protein sequence ID" value="KJK34328.1"/>
    <property type="molecule type" value="Genomic_DNA"/>
</dbReference>
<dbReference type="RefSeq" id="WP_045317727.1">
    <property type="nucleotide sequence ID" value="NZ_JYJG01000465.1"/>
</dbReference>
<gene>
    <name evidence="1" type="ORF">UK23_43730</name>
</gene>
<dbReference type="OrthoDB" id="3661391at2"/>
<accession>A0A0F0GF79</accession>
<dbReference type="AlphaFoldDB" id="A0A0F0GF79"/>
<protein>
    <recommendedName>
        <fullName evidence="3">UDP-N-acetylglucosamine 2-epimerase domain-containing protein</fullName>
    </recommendedName>
</protein>
<evidence type="ECO:0000313" key="2">
    <source>
        <dbReference type="Proteomes" id="UP000033393"/>
    </source>
</evidence>
<name>A0A0F0GF79_LENAE</name>
<keyword evidence="2" id="KW-1185">Reference proteome</keyword>
<reference evidence="1 2" key="1">
    <citation type="submission" date="2015-02" db="EMBL/GenBank/DDBJ databases">
        <authorList>
            <person name="Ju K.-S."/>
            <person name="Doroghazi J.R."/>
            <person name="Metcalf W."/>
        </authorList>
    </citation>
    <scope>NUCLEOTIDE SEQUENCE [LARGE SCALE GENOMIC DNA]</scope>
    <source>
        <strain evidence="1 2">NRRL B-16140</strain>
    </source>
</reference>